<dbReference type="HOGENOM" id="CLU_1223542_0_0_6"/>
<dbReference type="Proteomes" id="UP000008315">
    <property type="component" value="Chromosome"/>
</dbReference>
<proteinExistence type="predicted"/>
<dbReference type="PROSITE" id="PS51257">
    <property type="entry name" value="PROKAR_LIPOPROTEIN"/>
    <property type="match status" value="1"/>
</dbReference>
<reference evidence="3" key="1">
    <citation type="journal article" date="2012" name="J. Bacteriol.">
        <title>Genome sequence of the haloalkaliphilic methanotrophic bacterium Methylomicrobium alcaliphilum 20Z.</title>
        <authorList>
            <person name="Vuilleumier S."/>
            <person name="Khmelenina V.N."/>
            <person name="Bringel F."/>
            <person name="Reshetnikov A.S."/>
            <person name="Lajus A."/>
            <person name="Mangenot S."/>
            <person name="Rouy Z."/>
            <person name="Op den Camp H.J."/>
            <person name="Jetten M.S."/>
            <person name="Dispirito A.A."/>
            <person name="Dunfield P."/>
            <person name="Klotz M.G."/>
            <person name="Semrau J.D."/>
            <person name="Stein L.Y."/>
            <person name="Barbe V."/>
            <person name="Medigue C."/>
            <person name="Trotsenko Y.A."/>
            <person name="Kalyuzhnaya M.G."/>
        </authorList>
    </citation>
    <scope>NUCLEOTIDE SEQUENCE [LARGE SCALE GENOMIC DNA]</scope>
    <source>
        <strain evidence="3">DSM 19304 / NCIMB 14124 / VKM B-2133 / 20Z</strain>
    </source>
</reference>
<keyword evidence="1" id="KW-0732">Signal</keyword>
<dbReference type="RefSeq" id="WP_014148991.1">
    <property type="nucleotide sequence ID" value="NC_016112.1"/>
</dbReference>
<evidence type="ECO:0000313" key="3">
    <source>
        <dbReference type="Proteomes" id="UP000008315"/>
    </source>
</evidence>
<feature type="signal peptide" evidence="1">
    <location>
        <begin position="1"/>
        <end position="26"/>
    </location>
</feature>
<sequence>MKLIKAPSTVIVISACFLFGALPIHAAMITCSATANGLTANLCIEANKINPSKSNQTSYVNDNFQDSGDPFSFVGKFEGNGVESNVLKVDTLSSGQYQFDYELVVPSEWQGKVVDWTLLIKQANSTIAYLFSGIELDSVITGSFNNFWTNPNGKSVNNYSHVSVFMRETQKTEAFDILGFPEFDEVVVNNLSPLSLPELDVYWLLSIGLIGFGWSRRNRLRTVQFI</sequence>
<dbReference type="AlphaFoldDB" id="G4SX59"/>
<protein>
    <recommendedName>
        <fullName evidence="4">PEP-CTERM protein-sorting domain-containing protein</fullName>
    </recommendedName>
</protein>
<keyword evidence="3" id="KW-1185">Reference proteome</keyword>
<accession>G4SX59</accession>
<dbReference type="KEGG" id="mah:MEALZ_2537"/>
<evidence type="ECO:0000256" key="1">
    <source>
        <dbReference type="SAM" id="SignalP"/>
    </source>
</evidence>
<organism evidence="2 3">
    <name type="scientific">Methylotuvimicrobium alcaliphilum (strain DSM 19304 / NCIMB 14124 / VKM B-2133 / 20Z)</name>
    <name type="common">Methylomicrobium alcaliphilum</name>
    <dbReference type="NCBI Taxonomy" id="1091494"/>
    <lineage>
        <taxon>Bacteria</taxon>
        <taxon>Pseudomonadati</taxon>
        <taxon>Pseudomonadota</taxon>
        <taxon>Gammaproteobacteria</taxon>
        <taxon>Methylococcales</taxon>
        <taxon>Methylococcaceae</taxon>
        <taxon>Methylotuvimicrobium</taxon>
    </lineage>
</organism>
<gene>
    <name evidence="2" type="ordered locus">MEALZ_2537</name>
</gene>
<dbReference type="PATRIC" id="fig|271065.3.peg.2613"/>
<dbReference type="EMBL" id="FO082060">
    <property type="protein sequence ID" value="CCE24215.1"/>
    <property type="molecule type" value="Genomic_DNA"/>
</dbReference>
<name>G4SX59_META2</name>
<evidence type="ECO:0000313" key="2">
    <source>
        <dbReference type="EMBL" id="CCE24215.1"/>
    </source>
</evidence>
<feature type="chain" id="PRO_5003468031" description="PEP-CTERM protein-sorting domain-containing protein" evidence="1">
    <location>
        <begin position="27"/>
        <end position="226"/>
    </location>
</feature>
<evidence type="ECO:0008006" key="4">
    <source>
        <dbReference type="Google" id="ProtNLM"/>
    </source>
</evidence>